<dbReference type="EMBL" id="AP026819">
    <property type="protein sequence ID" value="BDR82510.1"/>
    <property type="molecule type" value="Genomic_DNA"/>
</dbReference>
<evidence type="ECO:0000313" key="2">
    <source>
        <dbReference type="Proteomes" id="UP001321763"/>
    </source>
</evidence>
<accession>A0ABC8EGF1</accession>
<organism evidence="1 2">
    <name type="scientific">Clostridium tetani</name>
    <dbReference type="NCBI Taxonomy" id="1513"/>
    <lineage>
        <taxon>Bacteria</taxon>
        <taxon>Bacillati</taxon>
        <taxon>Bacillota</taxon>
        <taxon>Clostridia</taxon>
        <taxon>Eubacteriales</taxon>
        <taxon>Clostridiaceae</taxon>
        <taxon>Clostridium</taxon>
    </lineage>
</organism>
<name>A0ABC8EGF1_CLOTA</name>
<reference evidence="1 2" key="1">
    <citation type="submission" date="2022-09" db="EMBL/GenBank/DDBJ databases">
        <title>complete genome sequences of Clostridium tetani str. KHSU-234311-028 isolated from soil.</title>
        <authorList>
            <person name="Sekizuka T."/>
            <person name="Shitada C."/>
            <person name="Takahashi M."/>
            <person name="Kuroda M."/>
        </authorList>
    </citation>
    <scope>NUCLEOTIDE SEQUENCE [LARGE SCALE GENOMIC DNA]</scope>
    <source>
        <strain evidence="1 2">KHSU-234311-028</strain>
        <plasmid evidence="1 2">pKHSU-234311-028-1</plasmid>
    </source>
</reference>
<dbReference type="AlphaFoldDB" id="A0ABC8EGF1"/>
<evidence type="ECO:0008006" key="3">
    <source>
        <dbReference type="Google" id="ProtNLM"/>
    </source>
</evidence>
<protein>
    <recommendedName>
        <fullName evidence="3">DNA-binding protein</fullName>
    </recommendedName>
</protein>
<proteinExistence type="predicted"/>
<dbReference type="RefSeq" id="WP_317720594.1">
    <property type="nucleotide sequence ID" value="NZ_AP026807.1"/>
</dbReference>
<gene>
    <name evidence="1" type="ORF">K234311028_p10690</name>
</gene>
<evidence type="ECO:0000313" key="1">
    <source>
        <dbReference type="EMBL" id="BDR82510.1"/>
    </source>
</evidence>
<geneLocation type="plasmid" evidence="1 2">
    <name>pKHSU-234311-028-1</name>
</geneLocation>
<sequence length="189" mass="22996">MDKQRFNNLDLMDQLEYVNKKLSYGESLREISKDLNMSKTTIRNRFKKIDYVFNKDKKQYIKDSHEYKKNINMLQVKPIENKEIKEDEYIYNTNVLTNVEAKEKLINIIDNYDNIEKMLKWFENQKNIVEVEEINIDTDKLIGTVKTTTVRLYDKVWEDFRKFMKDYPEYKSMDLVSMALVEYMSKYKK</sequence>
<keyword evidence="1" id="KW-0614">Plasmid</keyword>
<dbReference type="Proteomes" id="UP001321763">
    <property type="component" value="Plasmid pKHSU-234311-028-1"/>
</dbReference>